<dbReference type="OrthoDB" id="145578at2157"/>
<gene>
    <name evidence="13" type="ordered locus">Calag_0465</name>
</gene>
<keyword evidence="5" id="KW-0560">Oxidoreductase</keyword>
<evidence type="ECO:0000313" key="14">
    <source>
        <dbReference type="Proteomes" id="UP000010469"/>
    </source>
</evidence>
<dbReference type="HOGENOM" id="CLU_042529_14_1_2"/>
<keyword evidence="14" id="KW-1185">Reference proteome</keyword>
<evidence type="ECO:0000256" key="1">
    <source>
        <dbReference type="ARBA" id="ARBA00011245"/>
    </source>
</evidence>
<dbReference type="GO" id="GO:0005737">
    <property type="term" value="C:cytoplasm"/>
    <property type="evidence" value="ECO:0007669"/>
    <property type="project" value="TreeGrafter"/>
</dbReference>
<dbReference type="PROSITE" id="PS51352">
    <property type="entry name" value="THIOREDOXIN_2"/>
    <property type="match status" value="1"/>
</dbReference>
<dbReference type="GO" id="GO:0045454">
    <property type="term" value="P:cell redox homeostasis"/>
    <property type="evidence" value="ECO:0007669"/>
    <property type="project" value="TreeGrafter"/>
</dbReference>
<keyword evidence="6" id="KW-1015">Disulfide bond</keyword>
<accession>L0A8R2</accession>
<comment type="similarity">
    <text evidence="9">Belongs to the peroxiredoxin family. BCP/PrxQ subfamily.</text>
</comment>
<proteinExistence type="inferred from homology"/>
<dbReference type="STRING" id="1056495.Calag_0465"/>
<dbReference type="InterPro" id="IPR000866">
    <property type="entry name" value="AhpC/TSA"/>
</dbReference>
<dbReference type="eggNOG" id="arCOG00310">
    <property type="taxonomic scope" value="Archaea"/>
</dbReference>
<dbReference type="PANTHER" id="PTHR42801">
    <property type="entry name" value="THIOREDOXIN-DEPENDENT PEROXIDE REDUCTASE"/>
    <property type="match status" value="1"/>
</dbReference>
<evidence type="ECO:0000256" key="5">
    <source>
        <dbReference type="ARBA" id="ARBA00023002"/>
    </source>
</evidence>
<feature type="active site" description="Cysteine sulfenic acid (-SOH) intermediate; for peroxidase activity" evidence="11">
    <location>
        <position position="44"/>
    </location>
</feature>
<dbReference type="FunFam" id="3.40.30.10:FF:000007">
    <property type="entry name" value="Thioredoxin-dependent thiol peroxidase"/>
    <property type="match status" value="1"/>
</dbReference>
<evidence type="ECO:0000256" key="2">
    <source>
        <dbReference type="ARBA" id="ARBA00013017"/>
    </source>
</evidence>
<sequence>MLKEGNLAPDFELTSNNGEKVKLSNFKGRFVVLYFYPRAMTAGCTREGLRFNELYDDFKKLNVEILGVSTDSVDKIKKFSERYGFKFKLLSDAEGYVVGLYGVKKDSTSLAAERTTFIIDPNGIIVKILKNIRPAEKHADQSLEELKKIINK</sequence>
<dbReference type="PIRSF" id="PIRSF000239">
    <property type="entry name" value="AHPC"/>
    <property type="match status" value="1"/>
</dbReference>
<evidence type="ECO:0000256" key="3">
    <source>
        <dbReference type="ARBA" id="ARBA00022559"/>
    </source>
</evidence>
<keyword evidence="3" id="KW-0575">Peroxidase</keyword>
<evidence type="ECO:0000313" key="13">
    <source>
        <dbReference type="EMBL" id="AFZ70231.1"/>
    </source>
</evidence>
<dbReference type="InterPro" id="IPR050924">
    <property type="entry name" value="Peroxiredoxin_BCP/PrxQ"/>
</dbReference>
<dbReference type="RefSeq" id="WP_015232129.1">
    <property type="nucleotide sequence ID" value="NC_019791.1"/>
</dbReference>
<dbReference type="GO" id="GO:0034599">
    <property type="term" value="P:cellular response to oxidative stress"/>
    <property type="evidence" value="ECO:0007669"/>
    <property type="project" value="TreeGrafter"/>
</dbReference>
<dbReference type="Pfam" id="PF00578">
    <property type="entry name" value="AhpC-TSA"/>
    <property type="match status" value="1"/>
</dbReference>
<dbReference type="PANTHER" id="PTHR42801:SF4">
    <property type="entry name" value="AHPC_TSA FAMILY PROTEIN"/>
    <property type="match status" value="1"/>
</dbReference>
<dbReference type="InterPro" id="IPR036249">
    <property type="entry name" value="Thioredoxin-like_sf"/>
</dbReference>
<dbReference type="CDD" id="cd03017">
    <property type="entry name" value="PRX_BCP"/>
    <property type="match status" value="1"/>
</dbReference>
<dbReference type="AlphaFoldDB" id="L0A8R2"/>
<dbReference type="EMBL" id="CP003378">
    <property type="protein sequence ID" value="AFZ70231.1"/>
    <property type="molecule type" value="Genomic_DNA"/>
</dbReference>
<evidence type="ECO:0000256" key="4">
    <source>
        <dbReference type="ARBA" id="ARBA00022862"/>
    </source>
</evidence>
<evidence type="ECO:0000259" key="12">
    <source>
        <dbReference type="PROSITE" id="PS51352"/>
    </source>
</evidence>
<protein>
    <recommendedName>
        <fullName evidence="2">thioredoxin-dependent peroxiredoxin</fullName>
        <ecNumber evidence="2">1.11.1.24</ecNumber>
    </recommendedName>
    <alternativeName>
        <fullName evidence="8">Thioredoxin peroxidase</fullName>
    </alternativeName>
</protein>
<evidence type="ECO:0000256" key="11">
    <source>
        <dbReference type="PIRSR" id="PIRSR000239-1"/>
    </source>
</evidence>
<dbReference type="KEGG" id="clg:Calag_0465"/>
<evidence type="ECO:0000256" key="6">
    <source>
        <dbReference type="ARBA" id="ARBA00023157"/>
    </source>
</evidence>
<comment type="subunit">
    <text evidence="1">Monomer.</text>
</comment>
<comment type="catalytic activity">
    <reaction evidence="10">
        <text>a hydroperoxide + [thioredoxin]-dithiol = an alcohol + [thioredoxin]-disulfide + H2O</text>
        <dbReference type="Rhea" id="RHEA:62620"/>
        <dbReference type="Rhea" id="RHEA-COMP:10698"/>
        <dbReference type="Rhea" id="RHEA-COMP:10700"/>
        <dbReference type="ChEBI" id="CHEBI:15377"/>
        <dbReference type="ChEBI" id="CHEBI:29950"/>
        <dbReference type="ChEBI" id="CHEBI:30879"/>
        <dbReference type="ChEBI" id="CHEBI:35924"/>
        <dbReference type="ChEBI" id="CHEBI:50058"/>
        <dbReference type="EC" id="1.11.1.24"/>
    </reaction>
</comment>
<evidence type="ECO:0000256" key="9">
    <source>
        <dbReference type="ARBA" id="ARBA00038489"/>
    </source>
</evidence>
<organism evidence="13 14">
    <name type="scientific">Caldisphaera lagunensis (strain DSM 15908 / JCM 11604 / ANMR 0165 / IC-154)</name>
    <dbReference type="NCBI Taxonomy" id="1056495"/>
    <lineage>
        <taxon>Archaea</taxon>
        <taxon>Thermoproteota</taxon>
        <taxon>Thermoprotei</taxon>
        <taxon>Acidilobales</taxon>
        <taxon>Caldisphaeraceae</taxon>
        <taxon>Caldisphaera</taxon>
    </lineage>
</organism>
<keyword evidence="7" id="KW-0676">Redox-active center</keyword>
<dbReference type="GeneID" id="14211725"/>
<dbReference type="InterPro" id="IPR024706">
    <property type="entry name" value="Peroxiredoxin_AhpC-typ"/>
</dbReference>
<evidence type="ECO:0000256" key="7">
    <source>
        <dbReference type="ARBA" id="ARBA00023284"/>
    </source>
</evidence>
<evidence type="ECO:0000256" key="8">
    <source>
        <dbReference type="ARBA" id="ARBA00032824"/>
    </source>
</evidence>
<dbReference type="SUPFAM" id="SSF52833">
    <property type="entry name" value="Thioredoxin-like"/>
    <property type="match status" value="1"/>
</dbReference>
<evidence type="ECO:0000256" key="10">
    <source>
        <dbReference type="ARBA" id="ARBA00049091"/>
    </source>
</evidence>
<dbReference type="InParanoid" id="L0A8R2"/>
<feature type="domain" description="Thioredoxin" evidence="12">
    <location>
        <begin position="2"/>
        <end position="151"/>
    </location>
</feature>
<name>L0A8R2_CALLD</name>
<dbReference type="GO" id="GO:0008379">
    <property type="term" value="F:thioredoxin peroxidase activity"/>
    <property type="evidence" value="ECO:0007669"/>
    <property type="project" value="TreeGrafter"/>
</dbReference>
<dbReference type="InterPro" id="IPR013766">
    <property type="entry name" value="Thioredoxin_domain"/>
</dbReference>
<dbReference type="EC" id="1.11.1.24" evidence="2"/>
<dbReference type="Proteomes" id="UP000010469">
    <property type="component" value="Chromosome"/>
</dbReference>
<reference evidence="14" key="1">
    <citation type="submission" date="2012-03" db="EMBL/GenBank/DDBJ databases">
        <title>Complete genome of Caldisphaera lagunensis DSM 15908.</title>
        <authorList>
            <person name="Lucas S."/>
            <person name="Copeland A."/>
            <person name="Lapidus A."/>
            <person name="Glavina del Rio T."/>
            <person name="Dalin E."/>
            <person name="Tice H."/>
            <person name="Bruce D."/>
            <person name="Goodwin L."/>
            <person name="Pitluck S."/>
            <person name="Peters L."/>
            <person name="Mikhailova N."/>
            <person name="Teshima H."/>
            <person name="Kyrpides N."/>
            <person name="Mavromatis K."/>
            <person name="Ivanova N."/>
            <person name="Brettin T."/>
            <person name="Detter J.C."/>
            <person name="Han C."/>
            <person name="Larimer F."/>
            <person name="Land M."/>
            <person name="Hauser L."/>
            <person name="Markowitz V."/>
            <person name="Cheng J.-F."/>
            <person name="Hugenholtz P."/>
            <person name="Woyke T."/>
            <person name="Wu D."/>
            <person name="Spring S."/>
            <person name="Schroeder M."/>
            <person name="Brambilla E."/>
            <person name="Klenk H.-P."/>
            <person name="Eisen J.A."/>
        </authorList>
    </citation>
    <scope>NUCLEOTIDE SEQUENCE [LARGE SCALE GENOMIC DNA]</scope>
    <source>
        <strain evidence="14">DSM 15908 / JCM 11604 / IC-154</strain>
    </source>
</reference>
<keyword evidence="4" id="KW-0049">Antioxidant</keyword>
<dbReference type="Gene3D" id="3.40.30.10">
    <property type="entry name" value="Glutaredoxin"/>
    <property type="match status" value="1"/>
</dbReference>